<dbReference type="Proteomes" id="UP001140091">
    <property type="component" value="Unassembled WGS sequence"/>
</dbReference>
<proteinExistence type="predicted"/>
<dbReference type="EMBL" id="JANBPK010000022">
    <property type="protein sequence ID" value="KAJ2936722.1"/>
    <property type="molecule type" value="Genomic_DNA"/>
</dbReference>
<accession>A0A9W8JLI0</accession>
<evidence type="ECO:0000259" key="2">
    <source>
        <dbReference type="Pfam" id="PF01926"/>
    </source>
</evidence>
<organism evidence="3 4">
    <name type="scientific">Candolleomyces eurysporus</name>
    <dbReference type="NCBI Taxonomy" id="2828524"/>
    <lineage>
        <taxon>Eukaryota</taxon>
        <taxon>Fungi</taxon>
        <taxon>Dikarya</taxon>
        <taxon>Basidiomycota</taxon>
        <taxon>Agaricomycotina</taxon>
        <taxon>Agaricomycetes</taxon>
        <taxon>Agaricomycetidae</taxon>
        <taxon>Agaricales</taxon>
        <taxon>Agaricineae</taxon>
        <taxon>Psathyrellaceae</taxon>
        <taxon>Candolleomyces</taxon>
    </lineage>
</organism>
<dbReference type="InterPro" id="IPR006073">
    <property type="entry name" value="GTP-bd"/>
</dbReference>
<evidence type="ECO:0000313" key="4">
    <source>
        <dbReference type="Proteomes" id="UP001140091"/>
    </source>
</evidence>
<feature type="domain" description="G" evidence="2">
    <location>
        <begin position="303"/>
        <end position="377"/>
    </location>
</feature>
<evidence type="ECO:0000313" key="3">
    <source>
        <dbReference type="EMBL" id="KAJ2936722.1"/>
    </source>
</evidence>
<keyword evidence="4" id="KW-1185">Reference proteome</keyword>
<dbReference type="Pfam" id="PF01926">
    <property type="entry name" value="MMR_HSR1"/>
    <property type="match status" value="1"/>
</dbReference>
<dbReference type="AlphaFoldDB" id="A0A9W8JLI0"/>
<gene>
    <name evidence="3" type="ORF">H1R20_g368</name>
</gene>
<dbReference type="OrthoDB" id="8954335at2759"/>
<dbReference type="SUPFAM" id="SSF52540">
    <property type="entry name" value="P-loop containing nucleoside triphosphate hydrolases"/>
    <property type="match status" value="2"/>
</dbReference>
<comment type="caution">
    <text evidence="3">The sequence shown here is derived from an EMBL/GenBank/DDBJ whole genome shotgun (WGS) entry which is preliminary data.</text>
</comment>
<protein>
    <recommendedName>
        <fullName evidence="2">G domain-containing protein</fullName>
    </recommendedName>
</protein>
<name>A0A9W8JLI0_9AGAR</name>
<dbReference type="InterPro" id="IPR027417">
    <property type="entry name" value="P-loop_NTPase"/>
</dbReference>
<dbReference type="CDD" id="cd00882">
    <property type="entry name" value="Ras_like_GTPase"/>
    <property type="match status" value="2"/>
</dbReference>
<feature type="region of interest" description="Disordered" evidence="1">
    <location>
        <begin position="1"/>
        <end position="25"/>
    </location>
</feature>
<feature type="compositionally biased region" description="Polar residues" evidence="1">
    <location>
        <begin position="9"/>
        <end position="25"/>
    </location>
</feature>
<reference evidence="3" key="1">
    <citation type="submission" date="2022-06" db="EMBL/GenBank/DDBJ databases">
        <title>Genome Sequence of Candolleomyces eurysporus.</title>
        <authorList>
            <person name="Buettner E."/>
        </authorList>
    </citation>
    <scope>NUCLEOTIDE SEQUENCE</scope>
    <source>
        <strain evidence="3">VTCC 930004</strain>
    </source>
</reference>
<sequence>MRKSPKHNGASSTVGTALTVSSESTTSPEALQSDIVILVVGSAGSGKSTFVNYVVDAVSTPGTHDRVQVHEDLEEQGTRSIHALRLQPTASSQQEILHRVVLVDGPGLKDGDYPQHLDVVKNLRDWLATHYGAYGTHKLRAYCGILYIQDISVSNVLSSASVEAVNTLISLGRAIRCDDMVLATMKWGKNPDNSTYRGLSKLKEGPWKQMIDAGIQIHDIKRGKEQENALGVIDFFLERQSLPRSPLSPVTLVQRSYPINDALAGGGHADDIVILMPGTGPNSGTVADIVLQDGREDDIIIPVMGLTRAGKSSFINRLLSDTKVTDRMEVKDTQLRSCTQHVQPVVISEAELPPECGSLRENLNGRRLVLVDTPGFDDTCIGNGGILVRVAAWLEESYRKGMLVGGVIYLHNISCDSFGKSAVTNLKIFERLCGVKSMKMVKIVTTKWDVISPERGEAFLEELKRDFWKLLLEREAAVHRVRPEQEPSKFSVEQYDAPWKIVDKIVEAMMDRDRALQIQHELVGKKRFLRETEAGATIRAELKDRREALKDVKKAMKGRPVEENDDSVDRDLNTVEMEMKMLDPTLAQRFKRVFGLS</sequence>
<dbReference type="Gene3D" id="3.40.50.300">
    <property type="entry name" value="P-loop containing nucleotide triphosphate hydrolases"/>
    <property type="match status" value="2"/>
</dbReference>
<evidence type="ECO:0000256" key="1">
    <source>
        <dbReference type="SAM" id="MobiDB-lite"/>
    </source>
</evidence>
<feature type="non-terminal residue" evidence="3">
    <location>
        <position position="1"/>
    </location>
</feature>
<dbReference type="GO" id="GO:0005525">
    <property type="term" value="F:GTP binding"/>
    <property type="evidence" value="ECO:0007669"/>
    <property type="project" value="InterPro"/>
</dbReference>